<dbReference type="PIRSF" id="PIRSF006603">
    <property type="entry name" value="DinF"/>
    <property type="match status" value="1"/>
</dbReference>
<feature type="transmembrane region" description="Helical" evidence="10">
    <location>
        <begin position="187"/>
        <end position="209"/>
    </location>
</feature>
<evidence type="ECO:0000313" key="11">
    <source>
        <dbReference type="EMBL" id="RLJ68161.1"/>
    </source>
</evidence>
<proteinExistence type="predicted"/>
<keyword evidence="3" id="KW-0050">Antiport</keyword>
<feature type="transmembrane region" description="Helical" evidence="10">
    <location>
        <begin position="87"/>
        <end position="105"/>
    </location>
</feature>
<dbReference type="PANTHER" id="PTHR43298">
    <property type="entry name" value="MULTIDRUG RESISTANCE PROTEIN NORM-RELATED"/>
    <property type="match status" value="1"/>
</dbReference>
<dbReference type="RefSeq" id="WP_121240083.1">
    <property type="nucleotide sequence ID" value="NZ_BHVV01000001.1"/>
</dbReference>
<dbReference type="OrthoDB" id="9780160at2"/>
<evidence type="ECO:0000256" key="10">
    <source>
        <dbReference type="SAM" id="Phobius"/>
    </source>
</evidence>
<feature type="transmembrane region" description="Helical" evidence="10">
    <location>
        <begin position="239"/>
        <end position="262"/>
    </location>
</feature>
<dbReference type="InterPro" id="IPR048279">
    <property type="entry name" value="MdtK-like"/>
</dbReference>
<dbReference type="NCBIfam" id="TIGR00797">
    <property type="entry name" value="matE"/>
    <property type="match status" value="1"/>
</dbReference>
<feature type="transmembrane region" description="Helical" evidence="10">
    <location>
        <begin position="274"/>
        <end position="296"/>
    </location>
</feature>
<dbReference type="AlphaFoldDB" id="A0A497XJR2"/>
<gene>
    <name evidence="11" type="ORF">DFR35_0715</name>
</gene>
<keyword evidence="5 10" id="KW-0812">Transmembrane</keyword>
<keyword evidence="8 10" id="KW-0472">Membrane</keyword>
<dbReference type="CDD" id="cd13131">
    <property type="entry name" value="MATE_NorM_like"/>
    <property type="match status" value="1"/>
</dbReference>
<evidence type="ECO:0000256" key="9">
    <source>
        <dbReference type="ARBA" id="ARBA00031636"/>
    </source>
</evidence>
<dbReference type="Pfam" id="PF01554">
    <property type="entry name" value="MatE"/>
    <property type="match status" value="2"/>
</dbReference>
<evidence type="ECO:0000256" key="7">
    <source>
        <dbReference type="ARBA" id="ARBA00023065"/>
    </source>
</evidence>
<evidence type="ECO:0000256" key="5">
    <source>
        <dbReference type="ARBA" id="ARBA00022692"/>
    </source>
</evidence>
<keyword evidence="7" id="KW-0406">Ion transport</keyword>
<keyword evidence="6 10" id="KW-1133">Transmembrane helix</keyword>
<feature type="transmembrane region" description="Helical" evidence="10">
    <location>
        <begin position="12"/>
        <end position="30"/>
    </location>
</feature>
<keyword evidence="12" id="KW-1185">Reference proteome</keyword>
<dbReference type="InterPro" id="IPR050222">
    <property type="entry name" value="MATE_MdtK"/>
</dbReference>
<organism evidence="11 12">
    <name type="scientific">Sulfurisoma sediminicola</name>
    <dbReference type="NCBI Taxonomy" id="1381557"/>
    <lineage>
        <taxon>Bacteria</taxon>
        <taxon>Pseudomonadati</taxon>
        <taxon>Pseudomonadota</taxon>
        <taxon>Betaproteobacteria</taxon>
        <taxon>Nitrosomonadales</taxon>
        <taxon>Sterolibacteriaceae</taxon>
        <taxon>Sulfurisoma</taxon>
    </lineage>
</organism>
<feature type="transmembrane region" description="Helical" evidence="10">
    <location>
        <begin position="158"/>
        <end position="181"/>
    </location>
</feature>
<dbReference type="GO" id="GO:0042910">
    <property type="term" value="F:xenobiotic transmembrane transporter activity"/>
    <property type="evidence" value="ECO:0007669"/>
    <property type="project" value="InterPro"/>
</dbReference>
<dbReference type="GO" id="GO:0015297">
    <property type="term" value="F:antiporter activity"/>
    <property type="evidence" value="ECO:0007669"/>
    <property type="project" value="UniProtKB-KW"/>
</dbReference>
<dbReference type="PANTHER" id="PTHR43298:SF2">
    <property type="entry name" value="FMN_FAD EXPORTER YEEO-RELATED"/>
    <property type="match status" value="1"/>
</dbReference>
<reference evidence="11 12" key="1">
    <citation type="submission" date="2018-10" db="EMBL/GenBank/DDBJ databases">
        <title>Genomic Encyclopedia of Type Strains, Phase IV (KMG-IV): sequencing the most valuable type-strain genomes for metagenomic binning, comparative biology and taxonomic classification.</title>
        <authorList>
            <person name="Goeker M."/>
        </authorList>
    </citation>
    <scope>NUCLEOTIDE SEQUENCE [LARGE SCALE GENOMIC DNA]</scope>
    <source>
        <strain evidence="11 12">DSM 26916</strain>
    </source>
</reference>
<comment type="caution">
    <text evidence="11">The sequence shown here is derived from an EMBL/GenBank/DDBJ whole genome shotgun (WGS) entry which is preliminary data.</text>
</comment>
<dbReference type="GO" id="GO:0005886">
    <property type="term" value="C:plasma membrane"/>
    <property type="evidence" value="ECO:0007669"/>
    <property type="project" value="UniProtKB-SubCell"/>
</dbReference>
<feature type="transmembrane region" description="Helical" evidence="10">
    <location>
        <begin position="386"/>
        <end position="405"/>
    </location>
</feature>
<protein>
    <recommendedName>
        <fullName evidence="9">Multidrug-efflux transporter</fullName>
    </recommendedName>
</protein>
<feature type="transmembrane region" description="Helical" evidence="10">
    <location>
        <begin position="50"/>
        <end position="75"/>
    </location>
</feature>
<keyword evidence="4" id="KW-1003">Cell membrane</keyword>
<feature type="transmembrane region" description="Helical" evidence="10">
    <location>
        <begin position="125"/>
        <end position="146"/>
    </location>
</feature>
<evidence type="ECO:0000256" key="1">
    <source>
        <dbReference type="ARBA" id="ARBA00004429"/>
    </source>
</evidence>
<evidence type="ECO:0000256" key="3">
    <source>
        <dbReference type="ARBA" id="ARBA00022449"/>
    </source>
</evidence>
<sequence length="453" mass="47372">MVEPTLIRRLFHLAWPVLIAQIAVMANAVIDTLMAGHLSAEDLAGVGIGAAIYVTVFVTLLGVLLALTPIVAHLHGAGRYAEIGEEVRQSGWLALALGLLAVVLLKNPEPLLAFSRLTPAIEAKVRLYLDAIAWSLPAALAFRVFYGFMAGIGRPRAVMAINLVGLVFKVPLNLVFIHGHFGIPAMGGPGCAAATALISWITVSIAWGWCAKRTDCEGYGVYARWSWPNLSRIGTLLRLGLPIGATQFVDVTAFTFMALFIARLGPLASASHQIASNLAVLAFMLPLALGNATAVLCGQSLGAGAPAEARHAGKLGLLLGMGMATLISGLLWLAAPAFAALYTPDPAVQAAAVPLIALVAAYHWADALQAVAVNILRGYKKTFWPMIVYAASLWGVGLAGGYVLGLTDWLGPPRGAAGFWIAATASLAVAGATVGVYFLRISRIQVAANTSTA</sequence>
<dbReference type="GO" id="GO:0006811">
    <property type="term" value="P:monoatomic ion transport"/>
    <property type="evidence" value="ECO:0007669"/>
    <property type="project" value="UniProtKB-KW"/>
</dbReference>
<evidence type="ECO:0000256" key="8">
    <source>
        <dbReference type="ARBA" id="ARBA00023136"/>
    </source>
</evidence>
<dbReference type="InterPro" id="IPR002528">
    <property type="entry name" value="MATE_fam"/>
</dbReference>
<feature type="transmembrane region" description="Helical" evidence="10">
    <location>
        <begin position="417"/>
        <end position="439"/>
    </location>
</feature>
<evidence type="ECO:0000256" key="4">
    <source>
        <dbReference type="ARBA" id="ARBA00022475"/>
    </source>
</evidence>
<evidence type="ECO:0000256" key="2">
    <source>
        <dbReference type="ARBA" id="ARBA00022448"/>
    </source>
</evidence>
<comment type="subcellular location">
    <subcellularLocation>
        <location evidence="1">Cell inner membrane</location>
        <topology evidence="1">Multi-pass membrane protein</topology>
    </subcellularLocation>
</comment>
<dbReference type="EMBL" id="RCCI01000004">
    <property type="protein sequence ID" value="RLJ68161.1"/>
    <property type="molecule type" value="Genomic_DNA"/>
</dbReference>
<evidence type="ECO:0000313" key="12">
    <source>
        <dbReference type="Proteomes" id="UP000268908"/>
    </source>
</evidence>
<name>A0A497XJR2_9PROT</name>
<dbReference type="Proteomes" id="UP000268908">
    <property type="component" value="Unassembled WGS sequence"/>
</dbReference>
<evidence type="ECO:0000256" key="6">
    <source>
        <dbReference type="ARBA" id="ARBA00022989"/>
    </source>
</evidence>
<accession>A0A497XJR2</accession>
<feature type="transmembrane region" description="Helical" evidence="10">
    <location>
        <begin position="317"/>
        <end position="341"/>
    </location>
</feature>
<feature type="transmembrane region" description="Helical" evidence="10">
    <location>
        <begin position="347"/>
        <end position="365"/>
    </location>
</feature>
<keyword evidence="2" id="KW-0813">Transport</keyword>